<dbReference type="InterPro" id="IPR046536">
    <property type="entry name" value="DUF6601"/>
</dbReference>
<reference evidence="3 4" key="1">
    <citation type="submission" date="2017-06" db="EMBL/GenBank/DDBJ databases">
        <title>Ant-infecting Ophiocordyceps genomes reveal a high diversity of potential behavioral manipulation genes and a possible major role for enterotoxins.</title>
        <authorList>
            <person name="De Bekker C."/>
            <person name="Evans H.C."/>
            <person name="Brachmann A."/>
            <person name="Hughes D.P."/>
        </authorList>
    </citation>
    <scope>NUCLEOTIDE SEQUENCE [LARGE SCALE GENOMIC DNA]</scope>
    <source>
        <strain evidence="3 4">Map16</strain>
    </source>
</reference>
<keyword evidence="2" id="KW-1133">Transmembrane helix</keyword>
<keyword evidence="2" id="KW-0472">Membrane</keyword>
<dbReference type="EMBL" id="NJES01000453">
    <property type="protein sequence ID" value="PHH72040.1"/>
    <property type="molecule type" value="Genomic_DNA"/>
</dbReference>
<dbReference type="PANTHER" id="PTHR34414:SF1">
    <property type="entry name" value="SUBTILISIN-LIKE SERINE PROTEASE"/>
    <property type="match status" value="1"/>
</dbReference>
<feature type="region of interest" description="Disordered" evidence="1">
    <location>
        <begin position="30"/>
        <end position="51"/>
    </location>
</feature>
<dbReference type="AlphaFoldDB" id="A0A2C5YWY1"/>
<gene>
    <name evidence="3" type="ORF">CDD80_4817</name>
</gene>
<evidence type="ECO:0000256" key="1">
    <source>
        <dbReference type="SAM" id="MobiDB-lite"/>
    </source>
</evidence>
<evidence type="ECO:0000256" key="2">
    <source>
        <dbReference type="SAM" id="Phobius"/>
    </source>
</evidence>
<organism evidence="3 4">
    <name type="scientific">Ophiocordyceps camponoti-rufipedis</name>
    <dbReference type="NCBI Taxonomy" id="2004952"/>
    <lineage>
        <taxon>Eukaryota</taxon>
        <taxon>Fungi</taxon>
        <taxon>Dikarya</taxon>
        <taxon>Ascomycota</taxon>
        <taxon>Pezizomycotina</taxon>
        <taxon>Sordariomycetes</taxon>
        <taxon>Hypocreomycetidae</taxon>
        <taxon>Hypocreales</taxon>
        <taxon>Ophiocordycipitaceae</taxon>
        <taxon>Ophiocordyceps</taxon>
    </lineage>
</organism>
<keyword evidence="2" id="KW-0812">Transmembrane</keyword>
<dbReference type="Pfam" id="PF20246">
    <property type="entry name" value="DUF6601"/>
    <property type="match status" value="1"/>
</dbReference>
<feature type="transmembrane region" description="Helical" evidence="2">
    <location>
        <begin position="318"/>
        <end position="346"/>
    </location>
</feature>
<sequence>MSSRSPVVMRAVDPSAVDAEPPFKRELAPVVNGRFRDDSSNSGESSMTSAASQLCSTSSDALHVPSYHDITPTLYLPGGKKRAKVVPITTTEQYLQASFDLERLHHVQKRLWLAGLPFPARSLHRQKILGREIVITDQSDLHLTWRESTLFLKPLWEPLLDYDFWQDELCGKDLKTYLSATGLLMSYIWLICSEPDLLIAKQHNLVPKKLSWAAWAVFSRDFLTKHSIEGHNPHIAKRYDYGELRVQRLNLIYRFAPETFPRYLIRGYLYGYNRFSQFFGRNFAWAAVAVLYASVVLAAMQVALAVPPIKDDVSFQRAAYGFTVFILVAMVFLSTVALVYLVIMVIKNLIFTRKRVRQHERRAVKKGGAVEP</sequence>
<accession>A0A2C5YWY1</accession>
<comment type="caution">
    <text evidence="3">The sequence shown here is derived from an EMBL/GenBank/DDBJ whole genome shotgun (WGS) entry which is preliminary data.</text>
</comment>
<dbReference type="STRING" id="2004952.A0A2C5YWY1"/>
<evidence type="ECO:0000313" key="3">
    <source>
        <dbReference type="EMBL" id="PHH72040.1"/>
    </source>
</evidence>
<feature type="compositionally biased region" description="Polar residues" evidence="1">
    <location>
        <begin position="40"/>
        <end position="51"/>
    </location>
</feature>
<dbReference type="OrthoDB" id="5086500at2759"/>
<feature type="transmembrane region" description="Helical" evidence="2">
    <location>
        <begin position="283"/>
        <end position="306"/>
    </location>
</feature>
<keyword evidence="4" id="KW-1185">Reference proteome</keyword>
<dbReference type="Proteomes" id="UP000226431">
    <property type="component" value="Unassembled WGS sequence"/>
</dbReference>
<dbReference type="PANTHER" id="PTHR34414">
    <property type="entry name" value="HET DOMAIN-CONTAINING PROTEIN-RELATED"/>
    <property type="match status" value="1"/>
</dbReference>
<protein>
    <submittedName>
        <fullName evidence="3">Uncharacterized protein</fullName>
    </submittedName>
</protein>
<proteinExistence type="predicted"/>
<evidence type="ECO:0000313" key="4">
    <source>
        <dbReference type="Proteomes" id="UP000226431"/>
    </source>
</evidence>
<name>A0A2C5YWY1_9HYPO</name>